<dbReference type="CDD" id="cd00876">
    <property type="entry name" value="Ras"/>
    <property type="match status" value="1"/>
</dbReference>
<dbReference type="Gene3D" id="3.40.50.300">
    <property type="entry name" value="P-loop containing nucleotide triphosphate hydrolases"/>
    <property type="match status" value="1"/>
</dbReference>
<dbReference type="PROSITE" id="PS51421">
    <property type="entry name" value="RAS"/>
    <property type="match status" value="1"/>
</dbReference>
<dbReference type="InterPro" id="IPR020849">
    <property type="entry name" value="Small_GTPase_Ras-type"/>
</dbReference>
<dbReference type="RefSeq" id="XP_504570.1">
    <property type="nucleotide sequence ID" value="XM_504570.1"/>
</dbReference>
<evidence type="ECO:0000313" key="5">
    <source>
        <dbReference type="Proteomes" id="UP000001300"/>
    </source>
</evidence>
<dbReference type="GO" id="GO:0012505">
    <property type="term" value="C:endomembrane system"/>
    <property type="evidence" value="ECO:0000318"/>
    <property type="project" value="GO_Central"/>
</dbReference>
<dbReference type="SMART" id="SM00173">
    <property type="entry name" value="RAS"/>
    <property type="match status" value="1"/>
</dbReference>
<dbReference type="GO" id="GO:0016020">
    <property type="term" value="C:membrane"/>
    <property type="evidence" value="ECO:0007669"/>
    <property type="project" value="InterPro"/>
</dbReference>
<gene>
    <name evidence="4" type="ORF">YALI0_E29887g</name>
</gene>
<organism evidence="4 5">
    <name type="scientific">Yarrowia lipolytica (strain CLIB 122 / E 150)</name>
    <name type="common">Yeast</name>
    <name type="synonym">Candida lipolytica</name>
    <dbReference type="NCBI Taxonomy" id="284591"/>
    <lineage>
        <taxon>Eukaryota</taxon>
        <taxon>Fungi</taxon>
        <taxon>Dikarya</taxon>
        <taxon>Ascomycota</taxon>
        <taxon>Saccharomycotina</taxon>
        <taxon>Dipodascomycetes</taxon>
        <taxon>Dipodascales</taxon>
        <taxon>Dipodascales incertae sedis</taxon>
        <taxon>Yarrowia</taxon>
    </lineage>
</organism>
<dbReference type="GO" id="GO:0007165">
    <property type="term" value="P:signal transduction"/>
    <property type="evidence" value="ECO:0007669"/>
    <property type="project" value="InterPro"/>
</dbReference>
<dbReference type="PROSITE" id="PS51420">
    <property type="entry name" value="RHO"/>
    <property type="match status" value="1"/>
</dbReference>
<dbReference type="GO" id="GO:0005525">
    <property type="term" value="F:GTP binding"/>
    <property type="evidence" value="ECO:0007669"/>
    <property type="project" value="UniProtKB-KW"/>
</dbReference>
<dbReference type="KEGG" id="yli:2911447"/>
<dbReference type="OMA" id="DMVNIEE"/>
<dbReference type="PRINTS" id="PR00449">
    <property type="entry name" value="RASTRNSFRMNG"/>
</dbReference>
<feature type="region of interest" description="Disordered" evidence="3">
    <location>
        <begin position="193"/>
        <end position="242"/>
    </location>
</feature>
<dbReference type="Pfam" id="PF00071">
    <property type="entry name" value="Ras"/>
    <property type="match status" value="1"/>
</dbReference>
<dbReference type="GO" id="GO:0006886">
    <property type="term" value="P:intracellular protein transport"/>
    <property type="evidence" value="ECO:0000318"/>
    <property type="project" value="GO_Central"/>
</dbReference>
<dbReference type="InterPro" id="IPR005225">
    <property type="entry name" value="Small_GTP-bd"/>
</dbReference>
<protein>
    <submittedName>
        <fullName evidence="4">YALI0E29887p</fullName>
    </submittedName>
</protein>
<dbReference type="InterPro" id="IPR027417">
    <property type="entry name" value="P-loop_NTPase"/>
</dbReference>
<dbReference type="VEuPathDB" id="FungiDB:YALI0_E29887g"/>
<keyword evidence="1" id="KW-0547">Nucleotide-binding</keyword>
<keyword evidence="2" id="KW-0342">GTP-binding</keyword>
<accession>F2Z6A9</accession>
<evidence type="ECO:0000313" key="4">
    <source>
        <dbReference type="EMBL" id="CAG80174.1"/>
    </source>
</evidence>
<dbReference type="OrthoDB" id="265044at2759"/>
<dbReference type="NCBIfam" id="TIGR00231">
    <property type="entry name" value="small_GTP"/>
    <property type="match status" value="1"/>
</dbReference>
<dbReference type="AlphaFoldDB" id="F2Z6A9"/>
<dbReference type="FunFam" id="3.40.50.300:FF:001423">
    <property type="entry name" value="Ras family GTPase"/>
    <property type="match status" value="1"/>
</dbReference>
<dbReference type="Proteomes" id="UP000001300">
    <property type="component" value="Chromosome E"/>
</dbReference>
<sequence length="249" mass="27106">MSEQPQQKVSIVILGEGGTGKSCITMRLVRSKWVDEYDPTIEDSYSTTRVVDGVSYRIDIIDTAGQEEYRDMLGNLFQVDSNIDAYLLVYDITAPQSLEALDYFNDMIDKNVEAAGELTDRPPPMKLVVGNKCDLTNERGVTAAEGLQWSREHGCGFMETSAKQMVNIEETFSSIVRKVAQSRAQLQARRQGGAFGGAAGGSRVGSTGGALRVTRSQGRLRPPVNSQTKSGFDSEKDSIKGGSKCCVIC</sequence>
<reference evidence="4 5" key="1">
    <citation type="journal article" date="2004" name="Nature">
        <title>Genome evolution in yeasts.</title>
        <authorList>
            <consortium name="Genolevures"/>
            <person name="Dujon B."/>
            <person name="Sherman D."/>
            <person name="Fischer G."/>
            <person name="Durrens P."/>
            <person name="Casaregola S."/>
            <person name="Lafontaine I."/>
            <person name="de Montigny J."/>
            <person name="Marck C."/>
            <person name="Neuveglise C."/>
            <person name="Talla E."/>
            <person name="Goffard N."/>
            <person name="Frangeul L."/>
            <person name="Aigle M."/>
            <person name="Anthouard V."/>
            <person name="Babour A."/>
            <person name="Barbe V."/>
            <person name="Barnay S."/>
            <person name="Blanchin S."/>
            <person name="Beckerich J.M."/>
            <person name="Beyne E."/>
            <person name="Bleykasten C."/>
            <person name="Boisrame A."/>
            <person name="Boyer J."/>
            <person name="Cattolico L."/>
            <person name="Confanioleri F."/>
            <person name="de Daruvar A."/>
            <person name="Despons L."/>
            <person name="Fabre E."/>
            <person name="Fairhead C."/>
            <person name="Ferry-Dumazet H."/>
            <person name="Groppi A."/>
            <person name="Hantraye F."/>
            <person name="Hennequin C."/>
            <person name="Jauniaux N."/>
            <person name="Joyet P."/>
            <person name="Kachouri R."/>
            <person name="Kerrest A."/>
            <person name="Koszul R."/>
            <person name="Lemaire M."/>
            <person name="Lesur I."/>
            <person name="Ma L."/>
            <person name="Muller H."/>
            <person name="Nicaud J.M."/>
            <person name="Nikolski M."/>
            <person name="Oztas S."/>
            <person name="Ozier-Kalogeropoulos O."/>
            <person name="Pellenz S."/>
            <person name="Potier S."/>
            <person name="Richard G.F."/>
            <person name="Straub M.L."/>
            <person name="Suleau A."/>
            <person name="Swennene D."/>
            <person name="Tekaia F."/>
            <person name="Wesolowski-Louvel M."/>
            <person name="Westhof E."/>
            <person name="Wirth B."/>
            <person name="Zeniou-Meyer M."/>
            <person name="Zivanovic I."/>
            <person name="Bolotin-Fukuhara M."/>
            <person name="Thierry A."/>
            <person name="Bouchier C."/>
            <person name="Caudron B."/>
            <person name="Scarpelli C."/>
            <person name="Gaillardin C."/>
            <person name="Weissenbach J."/>
            <person name="Wincker P."/>
            <person name="Souciet J.L."/>
        </authorList>
    </citation>
    <scope>NUCLEOTIDE SEQUENCE [LARGE SCALE GENOMIC DNA]</scope>
    <source>
        <strain evidence="5">CLIB 122 / E 150</strain>
    </source>
</reference>
<dbReference type="SMART" id="SM00175">
    <property type="entry name" value="RAB"/>
    <property type="match status" value="1"/>
</dbReference>
<dbReference type="PROSITE" id="PS51419">
    <property type="entry name" value="RAB"/>
    <property type="match status" value="1"/>
</dbReference>
<feature type="compositionally biased region" description="Gly residues" evidence="3">
    <location>
        <begin position="193"/>
        <end position="208"/>
    </location>
</feature>
<dbReference type="EMBL" id="CR382131">
    <property type="protein sequence ID" value="CAG80174.1"/>
    <property type="molecule type" value="Genomic_DNA"/>
</dbReference>
<dbReference type="InParanoid" id="F2Z6A9"/>
<proteinExistence type="predicted"/>
<dbReference type="PANTHER" id="PTHR24070">
    <property type="entry name" value="RAS, DI-RAS, AND RHEB FAMILY MEMBERS OF SMALL GTPASE SUPERFAMILY"/>
    <property type="match status" value="1"/>
</dbReference>
<name>F2Z6A9_YARLI</name>
<evidence type="ECO:0000256" key="2">
    <source>
        <dbReference type="ARBA" id="ARBA00023134"/>
    </source>
</evidence>
<dbReference type="STRING" id="284591.F2Z6A9"/>
<evidence type="ECO:0000256" key="3">
    <source>
        <dbReference type="SAM" id="MobiDB-lite"/>
    </source>
</evidence>
<dbReference type="SUPFAM" id="SSF52540">
    <property type="entry name" value="P-loop containing nucleoside triphosphate hydrolases"/>
    <property type="match status" value="1"/>
</dbReference>
<dbReference type="HOGENOM" id="CLU_041217_9_2_1"/>
<keyword evidence="5" id="KW-1185">Reference proteome</keyword>
<evidence type="ECO:0000256" key="1">
    <source>
        <dbReference type="ARBA" id="ARBA00022741"/>
    </source>
</evidence>
<dbReference type="GO" id="GO:0003924">
    <property type="term" value="F:GTPase activity"/>
    <property type="evidence" value="ECO:0000318"/>
    <property type="project" value="GO_Central"/>
</dbReference>
<dbReference type="SMART" id="SM00174">
    <property type="entry name" value="RHO"/>
    <property type="match status" value="1"/>
</dbReference>
<dbReference type="InterPro" id="IPR001806">
    <property type="entry name" value="Small_GTPase"/>
</dbReference>